<protein>
    <submittedName>
        <fullName evidence="2">Uncharacterized protein</fullName>
    </submittedName>
</protein>
<proteinExistence type="predicted"/>
<evidence type="ECO:0000313" key="3">
    <source>
        <dbReference type="Proteomes" id="UP000762676"/>
    </source>
</evidence>
<feature type="compositionally biased region" description="Polar residues" evidence="1">
    <location>
        <begin position="58"/>
        <end position="68"/>
    </location>
</feature>
<gene>
    <name evidence="2" type="ORF">ElyMa_004371200</name>
</gene>
<dbReference type="AlphaFoldDB" id="A0AAV4H4I4"/>
<organism evidence="2 3">
    <name type="scientific">Elysia marginata</name>
    <dbReference type="NCBI Taxonomy" id="1093978"/>
    <lineage>
        <taxon>Eukaryota</taxon>
        <taxon>Metazoa</taxon>
        <taxon>Spiralia</taxon>
        <taxon>Lophotrochozoa</taxon>
        <taxon>Mollusca</taxon>
        <taxon>Gastropoda</taxon>
        <taxon>Heterobranchia</taxon>
        <taxon>Euthyneura</taxon>
        <taxon>Panpulmonata</taxon>
        <taxon>Sacoglossa</taxon>
        <taxon>Placobranchoidea</taxon>
        <taxon>Plakobranchidae</taxon>
        <taxon>Elysia</taxon>
    </lineage>
</organism>
<feature type="region of interest" description="Disordered" evidence="1">
    <location>
        <begin position="33"/>
        <end position="75"/>
    </location>
</feature>
<evidence type="ECO:0000313" key="2">
    <source>
        <dbReference type="EMBL" id="GFR93117.1"/>
    </source>
</evidence>
<dbReference type="EMBL" id="BMAT01008813">
    <property type="protein sequence ID" value="GFR93117.1"/>
    <property type="molecule type" value="Genomic_DNA"/>
</dbReference>
<sequence>MYLTSERDNPGQNASGLTDNAIHAREHAVGCSNYEDTREEQVADGGTERVTEEPVDSSIESNGTSSGNEHSEVKEMKQTRTIDYVDKLCVCSSSSCIVGLHLQVIFVDPGCQVFISIIDCFTSTIEFHIWEV</sequence>
<dbReference type="Proteomes" id="UP000762676">
    <property type="component" value="Unassembled WGS sequence"/>
</dbReference>
<keyword evidence="3" id="KW-1185">Reference proteome</keyword>
<name>A0AAV4H4I4_9GAST</name>
<accession>A0AAV4H4I4</accession>
<evidence type="ECO:0000256" key="1">
    <source>
        <dbReference type="SAM" id="MobiDB-lite"/>
    </source>
</evidence>
<comment type="caution">
    <text evidence="2">The sequence shown here is derived from an EMBL/GenBank/DDBJ whole genome shotgun (WGS) entry which is preliminary data.</text>
</comment>
<reference evidence="2 3" key="1">
    <citation type="journal article" date="2021" name="Elife">
        <title>Chloroplast acquisition without the gene transfer in kleptoplastic sea slugs, Plakobranchus ocellatus.</title>
        <authorList>
            <person name="Maeda T."/>
            <person name="Takahashi S."/>
            <person name="Yoshida T."/>
            <person name="Shimamura S."/>
            <person name="Takaki Y."/>
            <person name="Nagai Y."/>
            <person name="Toyoda A."/>
            <person name="Suzuki Y."/>
            <person name="Arimoto A."/>
            <person name="Ishii H."/>
            <person name="Satoh N."/>
            <person name="Nishiyama T."/>
            <person name="Hasebe M."/>
            <person name="Maruyama T."/>
            <person name="Minagawa J."/>
            <person name="Obokata J."/>
            <person name="Shigenobu S."/>
        </authorList>
    </citation>
    <scope>NUCLEOTIDE SEQUENCE [LARGE SCALE GENOMIC DNA]</scope>
</reference>
<feature type="compositionally biased region" description="Basic and acidic residues" evidence="1">
    <location>
        <begin position="35"/>
        <end position="52"/>
    </location>
</feature>
<feature type="region of interest" description="Disordered" evidence="1">
    <location>
        <begin position="1"/>
        <end position="21"/>
    </location>
</feature>